<dbReference type="HAMAP" id="MF_01139">
    <property type="entry name" value="ISPT"/>
    <property type="match status" value="1"/>
</dbReference>
<keyword evidence="8" id="KW-0472">Membrane</keyword>
<dbReference type="GO" id="GO:0045547">
    <property type="term" value="F:ditrans,polycis-polyprenyl diphosphate synthase [(2E,6E)-farnesyl diphosphate specific] activity"/>
    <property type="evidence" value="ECO:0007669"/>
    <property type="project" value="UniProtKB-EC"/>
</dbReference>
<evidence type="ECO:0000256" key="5">
    <source>
        <dbReference type="ARBA" id="ARBA00022679"/>
    </source>
</evidence>
<dbReference type="PROSITE" id="PS01066">
    <property type="entry name" value="UPP_SYNTHASE"/>
    <property type="match status" value="1"/>
</dbReference>
<evidence type="ECO:0000256" key="8">
    <source>
        <dbReference type="ARBA" id="ARBA00023136"/>
    </source>
</evidence>
<comment type="cofactor">
    <cofactor evidence="1">
        <name>Mg(2+)</name>
        <dbReference type="ChEBI" id="CHEBI:18420"/>
    </cofactor>
</comment>
<dbReference type="PANTHER" id="PTHR10291:SF43">
    <property type="entry name" value="DEHYDRODOLICHYL DIPHOSPHATE SYNTHASE COMPLEX SUBUNIT DHDDS"/>
    <property type="match status" value="1"/>
</dbReference>
<accession>A0A8S4PYA9</accession>
<comment type="similarity">
    <text evidence="4 12">Belongs to the UPP synthase family.</text>
</comment>
<evidence type="ECO:0000256" key="6">
    <source>
        <dbReference type="ARBA" id="ARBA00022824"/>
    </source>
</evidence>
<protein>
    <recommendedName>
        <fullName evidence="12">Alkyl transferase</fullName>
        <ecNumber evidence="12">2.5.1.-</ecNumber>
    </recommendedName>
</protein>
<evidence type="ECO:0000256" key="3">
    <source>
        <dbReference type="ARBA" id="ARBA00004922"/>
    </source>
</evidence>
<evidence type="ECO:0000256" key="13">
    <source>
        <dbReference type="SAM" id="Coils"/>
    </source>
</evidence>
<evidence type="ECO:0000256" key="10">
    <source>
        <dbReference type="ARBA" id="ARBA00058504"/>
    </source>
</evidence>
<comment type="caution">
    <text evidence="14">The sequence shown here is derived from an EMBL/GenBank/DDBJ whole genome shotgun (WGS) entry which is preliminary data.</text>
</comment>
<dbReference type="FunFam" id="3.40.1180.10:FF:000002">
    <property type="entry name" value="Alkyl transferase"/>
    <property type="match status" value="1"/>
</dbReference>
<evidence type="ECO:0000256" key="11">
    <source>
        <dbReference type="ARBA" id="ARBA00064670"/>
    </source>
</evidence>
<dbReference type="OrthoDB" id="4173905at2759"/>
<evidence type="ECO:0000313" key="15">
    <source>
        <dbReference type="Proteomes" id="UP000749559"/>
    </source>
</evidence>
<dbReference type="EMBL" id="CAIIXF020000011">
    <property type="protein sequence ID" value="CAH1798900.1"/>
    <property type="molecule type" value="Genomic_DNA"/>
</dbReference>
<dbReference type="Pfam" id="PF01255">
    <property type="entry name" value="Prenyltransf"/>
    <property type="match status" value="1"/>
</dbReference>
<evidence type="ECO:0000256" key="1">
    <source>
        <dbReference type="ARBA" id="ARBA00001946"/>
    </source>
</evidence>
<evidence type="ECO:0000256" key="4">
    <source>
        <dbReference type="ARBA" id="ARBA00005432"/>
    </source>
</evidence>
<dbReference type="GO" id="GO:0016094">
    <property type="term" value="P:polyprenol biosynthetic process"/>
    <property type="evidence" value="ECO:0007669"/>
    <property type="project" value="TreeGrafter"/>
</dbReference>
<name>A0A8S4PYA9_OWEFU</name>
<keyword evidence="6" id="KW-0256">Endoplasmic reticulum</keyword>
<gene>
    <name evidence="14" type="ORF">OFUS_LOCUS22976</name>
</gene>
<dbReference type="NCBIfam" id="TIGR00055">
    <property type="entry name" value="uppS"/>
    <property type="match status" value="1"/>
</dbReference>
<dbReference type="Proteomes" id="UP000749559">
    <property type="component" value="Unassembled WGS sequence"/>
</dbReference>
<keyword evidence="13" id="KW-0175">Coiled coil</keyword>
<dbReference type="AlphaFoldDB" id="A0A8S4PYA9"/>
<comment type="function">
    <text evidence="10">With NUS1, forms the dehydrodolichyl diphosphate synthase (DDS) complex, an essential component of the dolichol monophosphate (Dol-P) biosynthetic machinery. Adds multiple copies of isopentenyl pyrophosphate (IPP) to farnesyl pyrophosphate (FPP) to produce dehydrodolichyl diphosphate (Dedol-PP), a precursor of dolichol which is utilized as a sugar carrier in protein glycosylation in the endoplasmic reticulum (ER).</text>
</comment>
<proteinExistence type="inferred from homology"/>
<dbReference type="PANTHER" id="PTHR10291">
    <property type="entry name" value="DEHYDRODOLICHYL DIPHOSPHATE SYNTHASE FAMILY MEMBER"/>
    <property type="match status" value="1"/>
</dbReference>
<comment type="subcellular location">
    <subcellularLocation>
        <location evidence="2">Endoplasmic reticulum membrane</location>
        <topology evidence="2">Peripheral membrane protein</topology>
    </subcellularLocation>
</comment>
<keyword evidence="5 12" id="KW-0808">Transferase</keyword>
<dbReference type="EC" id="2.5.1.-" evidence="12"/>
<dbReference type="InterPro" id="IPR001441">
    <property type="entry name" value="UPP_synth-like"/>
</dbReference>
<dbReference type="Gene3D" id="3.40.1180.10">
    <property type="entry name" value="Decaprenyl diphosphate synthase-like"/>
    <property type="match status" value="1"/>
</dbReference>
<organism evidence="14 15">
    <name type="scientific">Owenia fusiformis</name>
    <name type="common">Polychaete worm</name>
    <dbReference type="NCBI Taxonomy" id="6347"/>
    <lineage>
        <taxon>Eukaryota</taxon>
        <taxon>Metazoa</taxon>
        <taxon>Spiralia</taxon>
        <taxon>Lophotrochozoa</taxon>
        <taxon>Annelida</taxon>
        <taxon>Polychaeta</taxon>
        <taxon>Sedentaria</taxon>
        <taxon>Canalipalpata</taxon>
        <taxon>Sabellida</taxon>
        <taxon>Oweniida</taxon>
        <taxon>Oweniidae</taxon>
        <taxon>Owenia</taxon>
    </lineage>
</organism>
<keyword evidence="15" id="KW-1185">Reference proteome</keyword>
<keyword evidence="7" id="KW-0460">Magnesium</keyword>
<reference evidence="14" key="1">
    <citation type="submission" date="2022-03" db="EMBL/GenBank/DDBJ databases">
        <authorList>
            <person name="Martin C."/>
        </authorList>
    </citation>
    <scope>NUCLEOTIDE SEQUENCE</scope>
</reference>
<dbReference type="GO" id="GO:0005789">
    <property type="term" value="C:endoplasmic reticulum membrane"/>
    <property type="evidence" value="ECO:0007669"/>
    <property type="project" value="UniProtKB-SubCell"/>
</dbReference>
<dbReference type="GO" id="GO:1904423">
    <property type="term" value="C:dehydrodolichyl diphosphate synthase complex"/>
    <property type="evidence" value="ECO:0007669"/>
    <property type="project" value="TreeGrafter"/>
</dbReference>
<dbReference type="CDD" id="cd00475">
    <property type="entry name" value="Cis_IPPS"/>
    <property type="match status" value="1"/>
</dbReference>
<evidence type="ECO:0000256" key="9">
    <source>
        <dbReference type="ARBA" id="ARBA00047353"/>
    </source>
</evidence>
<comment type="pathway">
    <text evidence="3">Protein modification; protein glycosylation.</text>
</comment>
<evidence type="ECO:0000256" key="2">
    <source>
        <dbReference type="ARBA" id="ARBA00004406"/>
    </source>
</evidence>
<sequence length="388" mass="44728">MSSEFIKIFSSIFIRISTANIKMSVLGEKSKIDTCKMSVLGEKSKIDTWYHRLCQRVLKAGPVPRHVAFIMDGNRRFAKKQHIERAEGHVKGFDKLAETLDWCLRLGITEVTVYAFSIENFKRSKEEVEGLMELAKQKFTRLLQERELIEKHDVCVRVIGDITMLPSDVQEVVAEAVYISRNNKKAILNVCLAYTSRDEICNAMRECAEGVELGIIKDSDITERVLENCFYTNKSRKLDMLVRTSGEVRLSDFMLWQSSYSVLSFVEVLWPEFSVWHMYAGVLHYQKHHKGIADAYTDYQLDQERLQRESDLECLMQELNLTGGHTTSKPPVTNLEEQLLQYKADREKRLENFKQHVISKRENFIENIACSKKHQILGTSASTGIVNV</sequence>
<feature type="coiled-coil region" evidence="13">
    <location>
        <begin position="118"/>
        <end position="145"/>
    </location>
</feature>
<comment type="subunit">
    <text evidence="11">Forms an active dehydrodolichyl diphosphate synthase complex with NUS1.</text>
</comment>
<dbReference type="InterPro" id="IPR018520">
    <property type="entry name" value="UPP_synth-like_CS"/>
</dbReference>
<dbReference type="SUPFAM" id="SSF64005">
    <property type="entry name" value="Undecaprenyl diphosphate synthase"/>
    <property type="match status" value="1"/>
</dbReference>
<evidence type="ECO:0000256" key="7">
    <source>
        <dbReference type="ARBA" id="ARBA00022842"/>
    </source>
</evidence>
<evidence type="ECO:0000256" key="12">
    <source>
        <dbReference type="RuleBase" id="RU363018"/>
    </source>
</evidence>
<evidence type="ECO:0000313" key="14">
    <source>
        <dbReference type="EMBL" id="CAH1798900.1"/>
    </source>
</evidence>
<dbReference type="InterPro" id="IPR036424">
    <property type="entry name" value="UPP_synth-like_sf"/>
</dbReference>
<comment type="catalytic activity">
    <reaction evidence="9">
        <text>n isopentenyl diphosphate + (2E,6E)-farnesyl diphosphate = a di-trans,poly-cis-polyprenyl diphosphate + n diphosphate</text>
        <dbReference type="Rhea" id="RHEA:53008"/>
        <dbReference type="Rhea" id="RHEA-COMP:19494"/>
        <dbReference type="ChEBI" id="CHEBI:33019"/>
        <dbReference type="ChEBI" id="CHEBI:128769"/>
        <dbReference type="ChEBI" id="CHEBI:136960"/>
        <dbReference type="ChEBI" id="CHEBI:175763"/>
        <dbReference type="EC" id="2.5.1.87"/>
    </reaction>
</comment>